<gene>
    <name evidence="1" type="ORF">WR25_16233</name>
</gene>
<evidence type="ECO:0000313" key="1">
    <source>
        <dbReference type="EMBL" id="PAV75480.1"/>
    </source>
</evidence>
<name>A0A2A2KNL4_9BILA</name>
<dbReference type="Proteomes" id="UP000218231">
    <property type="component" value="Unassembled WGS sequence"/>
</dbReference>
<protein>
    <submittedName>
        <fullName evidence="1">Uncharacterized protein</fullName>
    </submittedName>
</protein>
<dbReference type="OrthoDB" id="5854290at2759"/>
<organism evidence="1 2">
    <name type="scientific">Diploscapter pachys</name>
    <dbReference type="NCBI Taxonomy" id="2018661"/>
    <lineage>
        <taxon>Eukaryota</taxon>
        <taxon>Metazoa</taxon>
        <taxon>Ecdysozoa</taxon>
        <taxon>Nematoda</taxon>
        <taxon>Chromadorea</taxon>
        <taxon>Rhabditida</taxon>
        <taxon>Rhabditina</taxon>
        <taxon>Rhabditomorpha</taxon>
        <taxon>Rhabditoidea</taxon>
        <taxon>Rhabditidae</taxon>
        <taxon>Diploscapter</taxon>
    </lineage>
</organism>
<dbReference type="AlphaFoldDB" id="A0A2A2KNL4"/>
<reference evidence="1 2" key="1">
    <citation type="journal article" date="2017" name="Curr. Biol.">
        <title>Genome architecture and evolution of a unichromosomal asexual nematode.</title>
        <authorList>
            <person name="Fradin H."/>
            <person name="Zegar C."/>
            <person name="Gutwein M."/>
            <person name="Lucas J."/>
            <person name="Kovtun M."/>
            <person name="Corcoran D."/>
            <person name="Baugh L.R."/>
            <person name="Kiontke K."/>
            <person name="Gunsalus K."/>
            <person name="Fitch D.H."/>
            <person name="Piano F."/>
        </authorList>
    </citation>
    <scope>NUCLEOTIDE SEQUENCE [LARGE SCALE GENOMIC DNA]</scope>
    <source>
        <strain evidence="1">PF1309</strain>
    </source>
</reference>
<dbReference type="EMBL" id="LIAE01008088">
    <property type="protein sequence ID" value="PAV75480.1"/>
    <property type="molecule type" value="Genomic_DNA"/>
</dbReference>
<proteinExistence type="predicted"/>
<accession>A0A2A2KNL4</accession>
<evidence type="ECO:0000313" key="2">
    <source>
        <dbReference type="Proteomes" id="UP000218231"/>
    </source>
</evidence>
<sequence length="98" mass="11089">MASTAAKTVFNPYMSGRILAQQQQSSRTAGNRAAVFIGKTFADEAPEVPSKVKKFSMTNTMRSLDQLLKNNVRRLINEEAERQTHFRQLYSTPKPAHF</sequence>
<comment type="caution">
    <text evidence="1">The sequence shown here is derived from an EMBL/GenBank/DDBJ whole genome shotgun (WGS) entry which is preliminary data.</text>
</comment>
<keyword evidence="2" id="KW-1185">Reference proteome</keyword>